<proteinExistence type="inferred from homology"/>
<dbReference type="PRINTS" id="PR00298">
    <property type="entry name" value="CHAPERONIN60"/>
</dbReference>
<evidence type="ECO:0000256" key="8">
    <source>
        <dbReference type="RuleBase" id="RU000419"/>
    </source>
</evidence>
<dbReference type="GO" id="GO:0016853">
    <property type="term" value="F:isomerase activity"/>
    <property type="evidence" value="ECO:0007669"/>
    <property type="project" value="UniProtKB-KW"/>
</dbReference>
<evidence type="ECO:0000256" key="1">
    <source>
        <dbReference type="ARBA" id="ARBA00006607"/>
    </source>
</evidence>
<dbReference type="RefSeq" id="WP_055120439.1">
    <property type="nucleotide sequence ID" value="NZ_CXWA01000009.1"/>
</dbReference>
<dbReference type="SUPFAM" id="SSF54849">
    <property type="entry name" value="GroEL-intermediate domain like"/>
    <property type="match status" value="1"/>
</dbReference>
<dbReference type="GO" id="GO:0140662">
    <property type="term" value="F:ATP-dependent protein folding chaperone"/>
    <property type="evidence" value="ECO:0007669"/>
    <property type="project" value="InterPro"/>
</dbReference>
<dbReference type="OrthoDB" id="9766614at2"/>
<name>A0A0M7AXX2_9HYPH</name>
<dbReference type="Gene3D" id="3.30.260.10">
    <property type="entry name" value="TCP-1-like chaperonin intermediate domain"/>
    <property type="match status" value="1"/>
</dbReference>
<dbReference type="GeneID" id="97672943"/>
<dbReference type="InterPro" id="IPR027413">
    <property type="entry name" value="GROEL-like_equatorial_sf"/>
</dbReference>
<evidence type="ECO:0000313" key="9">
    <source>
        <dbReference type="EMBL" id="CTQ78563.1"/>
    </source>
</evidence>
<keyword evidence="10" id="KW-1185">Reference proteome</keyword>
<dbReference type="GO" id="GO:0005524">
    <property type="term" value="F:ATP binding"/>
    <property type="evidence" value="ECO:0007669"/>
    <property type="project" value="UniProtKB-KW"/>
</dbReference>
<dbReference type="InterPro" id="IPR002423">
    <property type="entry name" value="Cpn60/GroEL/TCP-1"/>
</dbReference>
<dbReference type="AlphaFoldDB" id="A0A0M7AXX2"/>
<dbReference type="NCBIfam" id="NF009487">
    <property type="entry name" value="PRK12849.1"/>
    <property type="match status" value="1"/>
</dbReference>
<dbReference type="InterPro" id="IPR027409">
    <property type="entry name" value="GroEL-like_apical_dom_sf"/>
</dbReference>
<dbReference type="FunFam" id="3.50.7.10:FF:000001">
    <property type="entry name" value="60 kDa chaperonin"/>
    <property type="match status" value="1"/>
</dbReference>
<comment type="function">
    <text evidence="8">Together with its co-chaperonin GroES, plays an essential role in assisting protein folding. The GroEL-GroES system forms a nano-cage that allows encapsulation of the non-native substrate proteins and provides a physical environment optimized to promote and accelerate protein folding.</text>
</comment>
<dbReference type="InterPro" id="IPR027410">
    <property type="entry name" value="TCP-1-like_intermed_sf"/>
</dbReference>
<comment type="subunit">
    <text evidence="8">Forms a cylinder of 14 subunits composed of two heptameric rings stacked back-to-back. Interacts with the co-chaperonin GroES.</text>
</comment>
<gene>
    <name evidence="9" type="primary">groL_2</name>
    <name evidence="9" type="ORF">LA5096_05704</name>
</gene>
<dbReference type="STRING" id="311410.LA5095_05129"/>
<dbReference type="EMBL" id="CXWC01000015">
    <property type="protein sequence ID" value="CTQ78563.1"/>
    <property type="molecule type" value="Genomic_DNA"/>
</dbReference>
<keyword evidence="5" id="KW-0143">Chaperone</keyword>
<evidence type="ECO:0000313" key="10">
    <source>
        <dbReference type="Proteomes" id="UP000049983"/>
    </source>
</evidence>
<sequence>MAKLLIHNGSARSALANGVAKLAAAVEPTLGPKGLNAMIDRPVGTPIVSRDGVTIASEIELTDRFENMGAQVVREVSMQTNEVAGDGTTTAIVLANALIQKGVEITANGVKPVDLCKGIELAVSGIVEGLDESSRSCEQHPEYLRAVARVSASDPELGALVAEAFERVGNTGIISADFGVTIDTTLEIIEGISFDRGYISHHMVTDQEQMEAVLENPLILMTDHKIPSPDVLHEAREIAKSAGRPLLVVAEEIAPEVVVSLLDDGGPGKYLIVHPPEYGHWRSAMMDDLAILTGGEVISKGLGKKVEDVTLKQLGGARKVRVSASLTSIIQGEGDPDLVAARRAQVQRQIEVAPPNIEQDKLRERLSKLTGGTAVIYAGGFTPVEQKRKIQLIDDALSAVRAASEDGVVAGGGTALAQIDWVLQDLASDNEADVRAGVELVRSVLTRPVARIASNAGADADSVVASVTSAAPGQGFNAEIGEFQDMFEAGVIDPVRVTASALVNATSVATLILTTETLIGDLDEGEADPTAGPALGGGAELLGRA</sequence>
<reference evidence="10" key="1">
    <citation type="submission" date="2015-07" db="EMBL/GenBank/DDBJ databases">
        <authorList>
            <person name="Rodrigo-Torres Lidia"/>
            <person name="Arahal R.David."/>
        </authorList>
    </citation>
    <scope>NUCLEOTIDE SEQUENCE [LARGE SCALE GENOMIC DNA]</scope>
    <source>
        <strain evidence="10">CECT 5096</strain>
    </source>
</reference>
<evidence type="ECO:0000256" key="5">
    <source>
        <dbReference type="ARBA" id="ARBA00023186"/>
    </source>
</evidence>
<dbReference type="NCBIfam" id="NF000592">
    <property type="entry name" value="PRK00013.1"/>
    <property type="match status" value="1"/>
</dbReference>
<evidence type="ECO:0000256" key="3">
    <source>
        <dbReference type="ARBA" id="ARBA00022741"/>
    </source>
</evidence>
<keyword evidence="6" id="KW-0413">Isomerase</keyword>
<dbReference type="Gene3D" id="3.50.7.10">
    <property type="entry name" value="GroEL"/>
    <property type="match status" value="1"/>
</dbReference>
<accession>A0A0M7AXX2</accession>
<evidence type="ECO:0000256" key="6">
    <source>
        <dbReference type="ARBA" id="ARBA00023235"/>
    </source>
</evidence>
<dbReference type="GO" id="GO:0042026">
    <property type="term" value="P:protein refolding"/>
    <property type="evidence" value="ECO:0007669"/>
    <property type="project" value="InterPro"/>
</dbReference>
<evidence type="ECO:0000256" key="2">
    <source>
        <dbReference type="ARBA" id="ARBA00022490"/>
    </source>
</evidence>
<dbReference type="NCBIfam" id="NF009488">
    <property type="entry name" value="PRK12850.1"/>
    <property type="match status" value="1"/>
</dbReference>
<evidence type="ECO:0000256" key="7">
    <source>
        <dbReference type="RuleBase" id="RU000418"/>
    </source>
</evidence>
<dbReference type="CDD" id="cd03344">
    <property type="entry name" value="GroEL"/>
    <property type="match status" value="1"/>
</dbReference>
<dbReference type="Proteomes" id="UP000049983">
    <property type="component" value="Unassembled WGS sequence"/>
</dbReference>
<comment type="similarity">
    <text evidence="1 7">Belongs to the chaperonin (HSP60) family.</text>
</comment>
<dbReference type="PANTHER" id="PTHR45633">
    <property type="entry name" value="60 KDA HEAT SHOCK PROTEIN, MITOCHONDRIAL"/>
    <property type="match status" value="1"/>
</dbReference>
<dbReference type="SUPFAM" id="SSF52029">
    <property type="entry name" value="GroEL apical domain-like"/>
    <property type="match status" value="1"/>
</dbReference>
<keyword evidence="3" id="KW-0547">Nucleotide-binding</keyword>
<evidence type="ECO:0000256" key="4">
    <source>
        <dbReference type="ARBA" id="ARBA00022840"/>
    </source>
</evidence>
<keyword evidence="4" id="KW-0067">ATP-binding</keyword>
<keyword evidence="2" id="KW-0963">Cytoplasm</keyword>
<organism evidence="9 10">
    <name type="scientific">Roseibium album</name>
    <dbReference type="NCBI Taxonomy" id="311410"/>
    <lineage>
        <taxon>Bacteria</taxon>
        <taxon>Pseudomonadati</taxon>
        <taxon>Pseudomonadota</taxon>
        <taxon>Alphaproteobacteria</taxon>
        <taxon>Hyphomicrobiales</taxon>
        <taxon>Stappiaceae</taxon>
        <taxon>Roseibium</taxon>
    </lineage>
</organism>
<dbReference type="SUPFAM" id="SSF48592">
    <property type="entry name" value="GroEL equatorial domain-like"/>
    <property type="match status" value="1"/>
</dbReference>
<dbReference type="Gene3D" id="1.10.560.10">
    <property type="entry name" value="GroEL-like equatorial domain"/>
    <property type="match status" value="1"/>
</dbReference>
<dbReference type="NCBIfam" id="NF009489">
    <property type="entry name" value="PRK12851.1"/>
    <property type="match status" value="1"/>
</dbReference>
<protein>
    <recommendedName>
        <fullName evidence="8">60 kDa chaperonin</fullName>
    </recommendedName>
</protein>
<dbReference type="Pfam" id="PF00118">
    <property type="entry name" value="Cpn60_TCP1"/>
    <property type="match status" value="1"/>
</dbReference>
<dbReference type="InterPro" id="IPR001844">
    <property type="entry name" value="Cpn60/GroEL"/>
</dbReference>